<gene>
    <name evidence="2" type="ORF">DARMORV10_C02P63800.1</name>
</gene>
<sequence length="62" mass="6975">MSSGKDRDSENSHRSKKKSILPKVFGSRRSGKEEEDASNNMNNRGNMMIKATTMNISIVFLL</sequence>
<evidence type="ECO:0000256" key="1">
    <source>
        <dbReference type="SAM" id="MobiDB-lite"/>
    </source>
</evidence>
<dbReference type="AlphaFoldDB" id="A0A816KLQ5"/>
<organism evidence="2">
    <name type="scientific">Brassica napus</name>
    <name type="common">Rape</name>
    <dbReference type="NCBI Taxonomy" id="3708"/>
    <lineage>
        <taxon>Eukaryota</taxon>
        <taxon>Viridiplantae</taxon>
        <taxon>Streptophyta</taxon>
        <taxon>Embryophyta</taxon>
        <taxon>Tracheophyta</taxon>
        <taxon>Spermatophyta</taxon>
        <taxon>Magnoliopsida</taxon>
        <taxon>eudicotyledons</taxon>
        <taxon>Gunneridae</taxon>
        <taxon>Pentapetalae</taxon>
        <taxon>rosids</taxon>
        <taxon>malvids</taxon>
        <taxon>Brassicales</taxon>
        <taxon>Brassicaceae</taxon>
        <taxon>Brassiceae</taxon>
        <taxon>Brassica</taxon>
    </lineage>
</organism>
<reference evidence="2" key="1">
    <citation type="submission" date="2021-01" db="EMBL/GenBank/DDBJ databases">
        <authorList>
            <consortium name="Genoscope - CEA"/>
            <person name="William W."/>
        </authorList>
    </citation>
    <scope>NUCLEOTIDE SEQUENCE</scope>
</reference>
<protein>
    <submittedName>
        <fullName evidence="2">(rape) hypothetical protein</fullName>
    </submittedName>
</protein>
<dbReference type="EMBL" id="HG994366">
    <property type="protein sequence ID" value="CAF1921955.1"/>
    <property type="molecule type" value="Genomic_DNA"/>
</dbReference>
<name>A0A816KLQ5_BRANA</name>
<proteinExistence type="predicted"/>
<feature type="compositionally biased region" description="Basic and acidic residues" evidence="1">
    <location>
        <begin position="1"/>
        <end position="13"/>
    </location>
</feature>
<accession>A0A816KLQ5</accession>
<feature type="region of interest" description="Disordered" evidence="1">
    <location>
        <begin position="1"/>
        <end position="44"/>
    </location>
</feature>
<dbReference type="Proteomes" id="UP001295469">
    <property type="component" value="Chromosome C02"/>
</dbReference>
<evidence type="ECO:0000313" key="2">
    <source>
        <dbReference type="EMBL" id="CAF1921955.1"/>
    </source>
</evidence>